<accession>A0A9W9KED7</accession>
<proteinExistence type="predicted"/>
<feature type="compositionally biased region" description="Acidic residues" evidence="1">
    <location>
        <begin position="316"/>
        <end position="328"/>
    </location>
</feature>
<dbReference type="RefSeq" id="XP_056512773.1">
    <property type="nucleotide sequence ID" value="XM_056654746.1"/>
</dbReference>
<feature type="compositionally biased region" description="Polar residues" evidence="1">
    <location>
        <begin position="204"/>
        <end position="217"/>
    </location>
</feature>
<feature type="compositionally biased region" description="Basic and acidic residues" evidence="1">
    <location>
        <begin position="382"/>
        <end position="392"/>
    </location>
</feature>
<reference evidence="2" key="2">
    <citation type="journal article" date="2023" name="IMA Fungus">
        <title>Comparative genomic study of the Penicillium genus elucidates a diverse pangenome and 15 lateral gene transfer events.</title>
        <authorList>
            <person name="Petersen C."/>
            <person name="Sorensen T."/>
            <person name="Nielsen M.R."/>
            <person name="Sondergaard T.E."/>
            <person name="Sorensen J.L."/>
            <person name="Fitzpatrick D.A."/>
            <person name="Frisvad J.C."/>
            <person name="Nielsen K.L."/>
        </authorList>
    </citation>
    <scope>NUCLEOTIDE SEQUENCE</scope>
    <source>
        <strain evidence="2">IBT 34128</strain>
    </source>
</reference>
<dbReference type="OrthoDB" id="5401486at2759"/>
<evidence type="ECO:0000256" key="1">
    <source>
        <dbReference type="SAM" id="MobiDB-lite"/>
    </source>
</evidence>
<feature type="compositionally biased region" description="Polar residues" evidence="1">
    <location>
        <begin position="232"/>
        <end position="247"/>
    </location>
</feature>
<dbReference type="GeneID" id="81393914"/>
<gene>
    <name evidence="2" type="ORF">NUU61_004164</name>
</gene>
<comment type="caution">
    <text evidence="2">The sequence shown here is derived from an EMBL/GenBank/DDBJ whole genome shotgun (WGS) entry which is preliminary data.</text>
</comment>
<organism evidence="2 3">
    <name type="scientific">Penicillium alfredii</name>
    <dbReference type="NCBI Taxonomy" id="1506179"/>
    <lineage>
        <taxon>Eukaryota</taxon>
        <taxon>Fungi</taxon>
        <taxon>Dikarya</taxon>
        <taxon>Ascomycota</taxon>
        <taxon>Pezizomycotina</taxon>
        <taxon>Eurotiomycetes</taxon>
        <taxon>Eurotiomycetidae</taxon>
        <taxon>Eurotiales</taxon>
        <taxon>Aspergillaceae</taxon>
        <taxon>Penicillium</taxon>
    </lineage>
</organism>
<feature type="region of interest" description="Disordered" evidence="1">
    <location>
        <begin position="195"/>
        <end position="417"/>
    </location>
</feature>
<evidence type="ECO:0000313" key="3">
    <source>
        <dbReference type="Proteomes" id="UP001141434"/>
    </source>
</evidence>
<feature type="region of interest" description="Disordered" evidence="1">
    <location>
        <begin position="1"/>
        <end position="23"/>
    </location>
</feature>
<keyword evidence="3" id="KW-1185">Reference proteome</keyword>
<dbReference type="AlphaFoldDB" id="A0A9W9KED7"/>
<reference evidence="2" key="1">
    <citation type="submission" date="2022-11" db="EMBL/GenBank/DDBJ databases">
        <authorList>
            <person name="Petersen C."/>
        </authorList>
    </citation>
    <scope>NUCLEOTIDE SEQUENCE</scope>
    <source>
        <strain evidence="2">IBT 34128</strain>
    </source>
</reference>
<evidence type="ECO:0000313" key="2">
    <source>
        <dbReference type="EMBL" id="KAJ5101942.1"/>
    </source>
</evidence>
<feature type="compositionally biased region" description="Basic and acidic residues" evidence="1">
    <location>
        <begin position="401"/>
        <end position="417"/>
    </location>
</feature>
<name>A0A9W9KED7_9EURO</name>
<feature type="compositionally biased region" description="Polar residues" evidence="1">
    <location>
        <begin position="274"/>
        <end position="309"/>
    </location>
</feature>
<feature type="compositionally biased region" description="Low complexity" evidence="1">
    <location>
        <begin position="7"/>
        <end position="22"/>
    </location>
</feature>
<feature type="compositionally biased region" description="Polar residues" evidence="1">
    <location>
        <begin position="348"/>
        <end position="363"/>
    </location>
</feature>
<feature type="compositionally biased region" description="Basic residues" evidence="1">
    <location>
        <begin position="370"/>
        <end position="381"/>
    </location>
</feature>
<dbReference type="Proteomes" id="UP001141434">
    <property type="component" value="Unassembled WGS sequence"/>
</dbReference>
<dbReference type="EMBL" id="JAPMSZ010000005">
    <property type="protein sequence ID" value="KAJ5101942.1"/>
    <property type="molecule type" value="Genomic_DNA"/>
</dbReference>
<protein>
    <submittedName>
        <fullName evidence="2">Uncharacterized protein</fullName>
    </submittedName>
</protein>
<sequence length="485" mass="55370">MTAINLQEPQVQQAPPEQAPQPTLAHVPLDRSPKTSLMSLESSVDAAPITSMYEGYTFFQADPIPGRNATWTRVERTQMHLNQSDLFKMVQKRATKISATQQFQALSKIRQVHVNQLIDEQRRSDSRVEWSCVYAKECARSFKARNARRGDYETVSMDIILLKRPMKTRSHPRTPMGDLVDLRIALLPHANDSRRYQAMPSPPWYQQSPPLATSQPVGSRPVVQGPLPRPTSFPSSLGNLDQVQHPSPGTREGNVRSPRSNFEVGLARDRNACDSLSQSTTTVTPIPGSRTSASANGRHTSIDSNSTAWSSKASNDDDDDESMLEDSDGSSATNDSDETESECEKLRSPNTNCRQRSCSPSRSESGHGPYYRRKSKSRSLSRRYDKRYDRRSVPYAFNTSDRSRVNSPRRSDQDRYRARRMDDDDIRTRMLDHREARLEHWEKFVDQQARMLRKTMDEARQLERRNPARVPSTRYHCDCCYSQKE</sequence>